<dbReference type="Proteomes" id="UP000700596">
    <property type="component" value="Unassembled WGS sequence"/>
</dbReference>
<evidence type="ECO:0000313" key="2">
    <source>
        <dbReference type="Proteomes" id="UP000700596"/>
    </source>
</evidence>
<accession>A0A9P9ECM9</accession>
<proteinExistence type="predicted"/>
<evidence type="ECO:0000313" key="1">
    <source>
        <dbReference type="EMBL" id="KAH7134962.1"/>
    </source>
</evidence>
<dbReference type="OrthoDB" id="5405126at2759"/>
<keyword evidence="2" id="KW-1185">Reference proteome</keyword>
<protein>
    <submittedName>
        <fullName evidence="1">Uncharacterized protein</fullName>
    </submittedName>
</protein>
<dbReference type="EMBL" id="JAGMWT010000002">
    <property type="protein sequence ID" value="KAH7134962.1"/>
    <property type="molecule type" value="Genomic_DNA"/>
</dbReference>
<name>A0A9P9ECM9_9PLEO</name>
<dbReference type="AlphaFoldDB" id="A0A9P9ECM9"/>
<comment type="caution">
    <text evidence="1">The sequence shown here is derived from an EMBL/GenBank/DDBJ whole genome shotgun (WGS) entry which is preliminary data.</text>
</comment>
<gene>
    <name evidence="1" type="ORF">B0J11DRAFT_478286</name>
</gene>
<reference evidence="1" key="1">
    <citation type="journal article" date="2021" name="Nat. Commun.">
        <title>Genetic determinants of endophytism in the Arabidopsis root mycobiome.</title>
        <authorList>
            <person name="Mesny F."/>
            <person name="Miyauchi S."/>
            <person name="Thiergart T."/>
            <person name="Pickel B."/>
            <person name="Atanasova L."/>
            <person name="Karlsson M."/>
            <person name="Huettel B."/>
            <person name="Barry K.W."/>
            <person name="Haridas S."/>
            <person name="Chen C."/>
            <person name="Bauer D."/>
            <person name="Andreopoulos W."/>
            <person name="Pangilinan J."/>
            <person name="LaButti K."/>
            <person name="Riley R."/>
            <person name="Lipzen A."/>
            <person name="Clum A."/>
            <person name="Drula E."/>
            <person name="Henrissat B."/>
            <person name="Kohler A."/>
            <person name="Grigoriev I.V."/>
            <person name="Martin F.M."/>
            <person name="Hacquard S."/>
        </authorList>
    </citation>
    <scope>NUCLEOTIDE SEQUENCE</scope>
    <source>
        <strain evidence="1">MPI-CAGE-CH-0243</strain>
    </source>
</reference>
<sequence length="407" mass="45105">MAFCMHRSFQSATLTRARLLNIANGSQRVFSSTPSFFRGALPEFLPASSPELTELLSTLNRLILFPHHFTKQQAQLAFRKENAARLESEPVEITLGNVTLPLVHIDRFNDVPTRKTHISRILKSSKTPADWENVVRMLEGLADAKIPLRKGMMSATLRAIADAGMPNLILKAVQRGTDTGLLLKDEDMAVRVLRLFTVHAARNNWDAAETEKILGMMEQVIEVMDEPAHLGNKPLSPGDPRTSPLLIGLVANMAAIHAKNAGEGDTDGKVEKYTKRLVSALREDIQSLEVHINSLERFTTPADATNSSKLELHAVMAAMAIVKRLTPIQVALRDSRELLGDKMPEQEFAKRWEDKLGSAVEAARTAINVSKEIIQKEKELKANASLIEASQTEELKTETLKTEELKA</sequence>
<organism evidence="1 2">
    <name type="scientific">Dendryphion nanum</name>
    <dbReference type="NCBI Taxonomy" id="256645"/>
    <lineage>
        <taxon>Eukaryota</taxon>
        <taxon>Fungi</taxon>
        <taxon>Dikarya</taxon>
        <taxon>Ascomycota</taxon>
        <taxon>Pezizomycotina</taxon>
        <taxon>Dothideomycetes</taxon>
        <taxon>Pleosporomycetidae</taxon>
        <taxon>Pleosporales</taxon>
        <taxon>Torulaceae</taxon>
        <taxon>Dendryphion</taxon>
    </lineage>
</organism>